<protein>
    <submittedName>
        <fullName evidence="8">Unnamed protein product</fullName>
    </submittedName>
</protein>
<comment type="subcellular location">
    <subcellularLocation>
        <location evidence="1">Membrane</location>
        <topology evidence="1">Multi-pass membrane protein</topology>
    </subcellularLocation>
</comment>
<name>A0A9W6TFD4_9STRA</name>
<keyword evidence="2" id="KW-0813">Transport</keyword>
<evidence type="ECO:0000256" key="2">
    <source>
        <dbReference type="ARBA" id="ARBA00022448"/>
    </source>
</evidence>
<evidence type="ECO:0000256" key="4">
    <source>
        <dbReference type="ARBA" id="ARBA00022989"/>
    </source>
</evidence>
<feature type="transmembrane region" description="Helical" evidence="6">
    <location>
        <begin position="215"/>
        <end position="240"/>
    </location>
</feature>
<dbReference type="Pfam" id="PF01061">
    <property type="entry name" value="ABC2_membrane"/>
    <property type="match status" value="1"/>
</dbReference>
<keyword evidence="3 6" id="KW-0812">Transmembrane</keyword>
<evidence type="ECO:0000313" key="8">
    <source>
        <dbReference type="EMBL" id="GMF10642.1"/>
    </source>
</evidence>
<evidence type="ECO:0000256" key="5">
    <source>
        <dbReference type="ARBA" id="ARBA00023136"/>
    </source>
</evidence>
<feature type="transmembrane region" description="Helical" evidence="6">
    <location>
        <begin position="106"/>
        <end position="129"/>
    </location>
</feature>
<dbReference type="OrthoDB" id="66620at2759"/>
<evidence type="ECO:0000313" key="9">
    <source>
        <dbReference type="Proteomes" id="UP001165083"/>
    </source>
</evidence>
<accession>A0A9W6TFD4</accession>
<keyword evidence="9" id="KW-1185">Reference proteome</keyword>
<organism evidence="8 9">
    <name type="scientific">Phytophthora lilii</name>
    <dbReference type="NCBI Taxonomy" id="2077276"/>
    <lineage>
        <taxon>Eukaryota</taxon>
        <taxon>Sar</taxon>
        <taxon>Stramenopiles</taxon>
        <taxon>Oomycota</taxon>
        <taxon>Peronosporomycetes</taxon>
        <taxon>Peronosporales</taxon>
        <taxon>Peronosporaceae</taxon>
        <taxon>Phytophthora</taxon>
    </lineage>
</organism>
<evidence type="ECO:0000256" key="6">
    <source>
        <dbReference type="SAM" id="Phobius"/>
    </source>
</evidence>
<dbReference type="InterPro" id="IPR013525">
    <property type="entry name" value="ABC2_TM"/>
</dbReference>
<dbReference type="PANTHER" id="PTHR19241">
    <property type="entry name" value="ATP-BINDING CASSETTE TRANSPORTER"/>
    <property type="match status" value="1"/>
</dbReference>
<gene>
    <name evidence="8" type="ORF">Plil01_000142500</name>
</gene>
<comment type="caution">
    <text evidence="8">The sequence shown here is derived from an EMBL/GenBank/DDBJ whole genome shotgun (WGS) entry which is preliminary data.</text>
</comment>
<dbReference type="GO" id="GO:0016020">
    <property type="term" value="C:membrane"/>
    <property type="evidence" value="ECO:0007669"/>
    <property type="project" value="UniProtKB-SubCell"/>
</dbReference>
<dbReference type="EMBL" id="BSXW01000050">
    <property type="protein sequence ID" value="GMF10642.1"/>
    <property type="molecule type" value="Genomic_DNA"/>
</dbReference>
<reference evidence="8" key="1">
    <citation type="submission" date="2023-04" db="EMBL/GenBank/DDBJ databases">
        <title>Phytophthora lilii NBRC 32176.</title>
        <authorList>
            <person name="Ichikawa N."/>
            <person name="Sato H."/>
            <person name="Tonouchi N."/>
        </authorList>
    </citation>
    <scope>NUCLEOTIDE SEQUENCE</scope>
    <source>
        <strain evidence="8">NBRC 32176</strain>
    </source>
</reference>
<dbReference type="AlphaFoldDB" id="A0A9W6TFD4"/>
<keyword evidence="5 6" id="KW-0472">Membrane</keyword>
<dbReference type="GO" id="GO:0140359">
    <property type="term" value="F:ABC-type transporter activity"/>
    <property type="evidence" value="ECO:0007669"/>
    <property type="project" value="InterPro"/>
</dbReference>
<keyword evidence="4 6" id="KW-1133">Transmembrane helix</keyword>
<feature type="transmembrane region" description="Helical" evidence="6">
    <location>
        <begin position="188"/>
        <end position="208"/>
    </location>
</feature>
<feature type="transmembrane region" description="Helical" evidence="6">
    <location>
        <begin position="150"/>
        <end position="182"/>
    </location>
</feature>
<feature type="domain" description="ABC-2 type transporter transmembrane" evidence="7">
    <location>
        <begin position="92"/>
        <end position="274"/>
    </location>
</feature>
<evidence type="ECO:0000256" key="3">
    <source>
        <dbReference type="ARBA" id="ARBA00022692"/>
    </source>
</evidence>
<evidence type="ECO:0000256" key="1">
    <source>
        <dbReference type="ARBA" id="ARBA00004141"/>
    </source>
</evidence>
<evidence type="ECO:0000259" key="7">
    <source>
        <dbReference type="Pfam" id="PF01061"/>
    </source>
</evidence>
<dbReference type="Proteomes" id="UP001165083">
    <property type="component" value="Unassembled WGS sequence"/>
</dbReference>
<sequence>MLLLLQRGGEVVYFGESRVEAFQAYFEALPDAKSLPRGYNPATWILECVGVGVTRPQGKTPEFAQIFKSSSLCATMLKVLDEQQQNCERLVKLIFPRADHTSYQGINAGVGGVFFSLSYCGIVAINSALPLAVQDRAAFYRERSAQSYNALWYFVGGTLAEIPYIIISSFLFTALSFTIMGFTEGGDANWGIATIPLYWPVMAVFTLQQVYLGQFLAYALPGVELASLAGTLLSSILFLFTDFNPPSSAIPRGYRWLHILAPQRYTLGALVAMVFADCPSDSDRFGCHVLETHHLSCRG</sequence>
<proteinExistence type="predicted"/>